<keyword evidence="9" id="KW-1185">Reference proteome</keyword>
<feature type="transmembrane region" description="Helical" evidence="6">
    <location>
        <begin position="278"/>
        <end position="299"/>
    </location>
</feature>
<feature type="domain" description="Histidine kinase/HSP90-like ATPase" evidence="7">
    <location>
        <begin position="521"/>
        <end position="603"/>
    </location>
</feature>
<dbReference type="RefSeq" id="WP_169664462.1">
    <property type="nucleotide sequence ID" value="NZ_CP076132.1"/>
</dbReference>
<reference evidence="8 9" key="1">
    <citation type="submission" date="2021-05" db="EMBL/GenBank/DDBJ databases">
        <title>Comparative genomic studies on the polysaccharide-degrading batcterial strains of the Flammeovirga genus.</title>
        <authorList>
            <person name="Zewei F."/>
            <person name="Zheng Z."/>
            <person name="Yu L."/>
            <person name="Ruyue G."/>
            <person name="Yanhong M."/>
            <person name="Yuanyuan C."/>
            <person name="Jingyan G."/>
            <person name="Wenjun H."/>
        </authorList>
    </citation>
    <scope>NUCLEOTIDE SEQUENCE [LARGE SCALE GENOMIC DNA]</scope>
    <source>
        <strain evidence="8 9">NBRC:100898</strain>
    </source>
</reference>
<dbReference type="Proteomes" id="UP000678679">
    <property type="component" value="Chromosome 1"/>
</dbReference>
<dbReference type="Pfam" id="PF02518">
    <property type="entry name" value="HATPase_c"/>
    <property type="match status" value="1"/>
</dbReference>
<proteinExistence type="predicted"/>
<protein>
    <recommendedName>
        <fullName evidence="2">histidine kinase</fullName>
        <ecNumber evidence="2">2.7.13.3</ecNumber>
    </recommendedName>
</protein>
<feature type="transmembrane region" description="Helical" evidence="6">
    <location>
        <begin position="373"/>
        <end position="398"/>
    </location>
</feature>
<feature type="transmembrane region" description="Helical" evidence="6">
    <location>
        <begin position="185"/>
        <end position="206"/>
    </location>
</feature>
<keyword evidence="3" id="KW-0808">Transferase</keyword>
<keyword evidence="6" id="KW-1133">Transmembrane helix</keyword>
<dbReference type="GO" id="GO:0000160">
    <property type="term" value="P:phosphorelay signal transduction system"/>
    <property type="evidence" value="ECO:0007669"/>
    <property type="project" value="UniProtKB-KW"/>
</dbReference>
<evidence type="ECO:0000256" key="6">
    <source>
        <dbReference type="SAM" id="Phobius"/>
    </source>
</evidence>
<keyword evidence="4" id="KW-0418">Kinase</keyword>
<evidence type="ECO:0000313" key="8">
    <source>
        <dbReference type="EMBL" id="QWG03003.1"/>
    </source>
</evidence>
<dbReference type="Gene3D" id="3.30.565.10">
    <property type="entry name" value="Histidine kinase-like ATPase, C-terminal domain"/>
    <property type="match status" value="1"/>
</dbReference>
<keyword evidence="6" id="KW-0472">Membrane</keyword>
<dbReference type="EMBL" id="CP076132">
    <property type="protein sequence ID" value="QWG03003.1"/>
    <property type="molecule type" value="Genomic_DNA"/>
</dbReference>
<dbReference type="InterPro" id="IPR050482">
    <property type="entry name" value="Sensor_HK_TwoCompSys"/>
</dbReference>
<evidence type="ECO:0000256" key="1">
    <source>
        <dbReference type="ARBA" id="ARBA00000085"/>
    </source>
</evidence>
<comment type="catalytic activity">
    <reaction evidence="1">
        <text>ATP + protein L-histidine = ADP + protein N-phospho-L-histidine.</text>
        <dbReference type="EC" id="2.7.13.3"/>
    </reaction>
</comment>
<evidence type="ECO:0000256" key="2">
    <source>
        <dbReference type="ARBA" id="ARBA00012438"/>
    </source>
</evidence>
<dbReference type="KEGG" id="fya:KMW28_05330"/>
<evidence type="ECO:0000256" key="3">
    <source>
        <dbReference type="ARBA" id="ARBA00022679"/>
    </source>
</evidence>
<evidence type="ECO:0000256" key="4">
    <source>
        <dbReference type="ARBA" id="ARBA00022777"/>
    </source>
</evidence>
<accession>A0AAX1NAH3</accession>
<dbReference type="GO" id="GO:0004673">
    <property type="term" value="F:protein histidine kinase activity"/>
    <property type="evidence" value="ECO:0007669"/>
    <property type="project" value="UniProtKB-EC"/>
</dbReference>
<feature type="transmembrane region" description="Helical" evidence="6">
    <location>
        <begin position="246"/>
        <end position="266"/>
    </location>
</feature>
<feature type="transmembrane region" description="Helical" evidence="6">
    <location>
        <begin position="341"/>
        <end position="361"/>
    </location>
</feature>
<dbReference type="EC" id="2.7.13.3" evidence="2"/>
<sequence length="613" mass="71067">MGKSIVVSFILFLFIVPTFASNVVLLSSDNETINCTKFVENYSDRLPFHAEGEDPNFLNAWQQTSFDGLSNGPFDGVQWYRLKLQSEHRQNKVLYFNYILVPEITVWVKHINNRVEKYELGSNSSFYHNPDQPLIRGYDIPLYFEKGEVIEVIFFKNGYGWPTHTDILLCDTTSFERDQKEATHYLVILRVLVLTMLTIGLVIGLLSKERVFLFYAFSFYSGILFAETELGSFIKYFDKEWLNFSYYLRHFANLFYIISLVYFYKYLIHNVHSGFVKFTKWFTPLWLGYTLITAFIFLLTRNETVISIIFVSVVLLSWVSFGWCFYLLYHSVKRKSMYGKIAFGVLITRLIVIAGFVSLPNLGVIERSTFTDYLYYIFIAYESVLYFVMLFIKVISIYNDRIRLLSKQKELEKEYSDAVLKGQEFERNRIGRELHDNVGGNLALVNKSDHLEEDEVKDIISSTIKTVRDMSHGLISPSFNDVVNFEDSIYDLVEKASTDEMKIYIKFYHWPYSDNIEALNHCYRIIQELLHNAEKHSQSKSVHIQCFGDDATTARIIYEDNGVGFNVDKVKDGVGLSNIRFRTSAVGGTSAIESSKFGTVIRIENIQLSSTVS</sequence>
<dbReference type="AlphaFoldDB" id="A0AAX1NAH3"/>
<dbReference type="SUPFAM" id="SSF55874">
    <property type="entry name" value="ATPase domain of HSP90 chaperone/DNA topoisomerase II/histidine kinase"/>
    <property type="match status" value="1"/>
</dbReference>
<dbReference type="CDD" id="cd16917">
    <property type="entry name" value="HATPase_UhpB-NarQ-NarX-like"/>
    <property type="match status" value="1"/>
</dbReference>
<feature type="transmembrane region" description="Helical" evidence="6">
    <location>
        <begin position="213"/>
        <end position="234"/>
    </location>
</feature>
<keyword evidence="6" id="KW-0812">Transmembrane</keyword>
<evidence type="ECO:0000259" key="7">
    <source>
        <dbReference type="Pfam" id="PF02518"/>
    </source>
</evidence>
<evidence type="ECO:0000256" key="5">
    <source>
        <dbReference type="ARBA" id="ARBA00023012"/>
    </source>
</evidence>
<gene>
    <name evidence="8" type="ORF">KMW28_05330</name>
</gene>
<dbReference type="PANTHER" id="PTHR24421">
    <property type="entry name" value="NITRATE/NITRITE SENSOR PROTEIN NARX-RELATED"/>
    <property type="match status" value="1"/>
</dbReference>
<dbReference type="PANTHER" id="PTHR24421:SF10">
    <property type="entry name" value="NITRATE_NITRITE SENSOR PROTEIN NARQ"/>
    <property type="match status" value="1"/>
</dbReference>
<dbReference type="InterPro" id="IPR003594">
    <property type="entry name" value="HATPase_dom"/>
</dbReference>
<evidence type="ECO:0000313" key="9">
    <source>
        <dbReference type="Proteomes" id="UP000678679"/>
    </source>
</evidence>
<dbReference type="InterPro" id="IPR036890">
    <property type="entry name" value="HATPase_C_sf"/>
</dbReference>
<organism evidence="8 9">
    <name type="scientific">Flammeovirga yaeyamensis</name>
    <dbReference type="NCBI Taxonomy" id="367791"/>
    <lineage>
        <taxon>Bacteria</taxon>
        <taxon>Pseudomonadati</taxon>
        <taxon>Bacteroidota</taxon>
        <taxon>Cytophagia</taxon>
        <taxon>Cytophagales</taxon>
        <taxon>Flammeovirgaceae</taxon>
        <taxon>Flammeovirga</taxon>
    </lineage>
</organism>
<keyword evidence="5" id="KW-0902">Two-component regulatory system</keyword>
<name>A0AAX1NAH3_9BACT</name>
<feature type="transmembrane region" description="Helical" evidence="6">
    <location>
        <begin position="305"/>
        <end position="329"/>
    </location>
</feature>